<accession>A0A133KB09</accession>
<dbReference type="RefSeq" id="WP_060929830.1">
    <property type="nucleotide sequence ID" value="NZ_KQ955289.1"/>
</dbReference>
<evidence type="ECO:0000313" key="2">
    <source>
        <dbReference type="Proteomes" id="UP000070383"/>
    </source>
</evidence>
<organism evidence="1 2">
    <name type="scientific">Anaerococcus tetradius</name>
    <dbReference type="NCBI Taxonomy" id="33036"/>
    <lineage>
        <taxon>Bacteria</taxon>
        <taxon>Bacillati</taxon>
        <taxon>Bacillota</taxon>
        <taxon>Tissierellia</taxon>
        <taxon>Tissierellales</taxon>
        <taxon>Peptoniphilaceae</taxon>
        <taxon>Anaerococcus</taxon>
    </lineage>
</organism>
<reference evidence="2" key="1">
    <citation type="submission" date="2016-01" db="EMBL/GenBank/DDBJ databases">
        <authorList>
            <person name="Mitreva M."/>
            <person name="Pepin K.H."/>
            <person name="Mihindukulasuriya K.A."/>
            <person name="Fulton R."/>
            <person name="Fronick C."/>
            <person name="O'Laughlin M."/>
            <person name="Miner T."/>
            <person name="Herter B."/>
            <person name="Rosa B.A."/>
            <person name="Cordes M."/>
            <person name="Tomlinson C."/>
            <person name="Wollam A."/>
            <person name="Palsikar V.B."/>
            <person name="Mardis E.R."/>
            <person name="Wilson R.K."/>
        </authorList>
    </citation>
    <scope>NUCLEOTIDE SEQUENCE [LARGE SCALE GENOMIC DNA]</scope>
    <source>
        <strain evidence="2">MJR8151</strain>
    </source>
</reference>
<dbReference type="Proteomes" id="UP000070383">
    <property type="component" value="Unassembled WGS sequence"/>
</dbReference>
<dbReference type="STRING" id="33036.HMPREF3200_01704"/>
<dbReference type="AlphaFoldDB" id="A0A133KB09"/>
<evidence type="ECO:0000313" key="1">
    <source>
        <dbReference type="EMBL" id="KWZ76751.1"/>
    </source>
</evidence>
<dbReference type="SUPFAM" id="SSF109604">
    <property type="entry name" value="HD-domain/PDEase-like"/>
    <property type="match status" value="1"/>
</dbReference>
<sequence length="197" mass="23335">MRILEILNNENWIKDYDFYDKFMASSYLDKLREAYEKLNTDILFTSHIHGKDHIERVIFFSVLLSFAYKLDEADTNILINAASLHDTRRVNDGWDTEHGPRAARESIQYAHDIKKEDKEILQAVIAAHSRDDKNMDETIREFVKNEDDFPRAKRLAKFFKDADGLDRVRINLLDPAYLRNDYSKSLVDFSYKLFEKF</sequence>
<dbReference type="Gene3D" id="1.10.3210.10">
    <property type="entry name" value="Hypothetical protein af1432"/>
    <property type="match status" value="1"/>
</dbReference>
<dbReference type="OrthoDB" id="7069048at2"/>
<name>A0A133KB09_9FIRM</name>
<dbReference type="PATRIC" id="fig|33036.3.peg.1687"/>
<comment type="caution">
    <text evidence="1">The sequence shown here is derived from an EMBL/GenBank/DDBJ whole genome shotgun (WGS) entry which is preliminary data.</text>
</comment>
<proteinExistence type="predicted"/>
<keyword evidence="2" id="KW-1185">Reference proteome</keyword>
<gene>
    <name evidence="1" type="ORF">HMPREF3200_01704</name>
</gene>
<dbReference type="EMBL" id="LRPM01000071">
    <property type="protein sequence ID" value="KWZ76751.1"/>
    <property type="molecule type" value="Genomic_DNA"/>
</dbReference>
<protein>
    <recommendedName>
        <fullName evidence="3">HD domain protein</fullName>
    </recommendedName>
</protein>
<evidence type="ECO:0008006" key="3">
    <source>
        <dbReference type="Google" id="ProtNLM"/>
    </source>
</evidence>